<dbReference type="Gene3D" id="3.40.50.20">
    <property type="match status" value="1"/>
</dbReference>
<feature type="binding site" evidence="3">
    <location>
        <position position="63"/>
    </location>
    <ligand>
        <name>substrate</name>
    </ligand>
</feature>
<proteinExistence type="inferred from homology"/>
<organism evidence="6 8">
    <name type="scientific">Alteromonas stellipolaris</name>
    <dbReference type="NCBI Taxonomy" id="233316"/>
    <lineage>
        <taxon>Bacteria</taxon>
        <taxon>Pseudomonadati</taxon>
        <taxon>Pseudomonadota</taxon>
        <taxon>Gammaproteobacteria</taxon>
        <taxon>Alteromonadales</taxon>
        <taxon>Alteromonadaceae</taxon>
        <taxon>Alteromonas/Salinimonas group</taxon>
        <taxon>Alteromonas</taxon>
    </lineage>
</organism>
<evidence type="ECO:0000256" key="3">
    <source>
        <dbReference type="PIRSR" id="PIRSR620019-2"/>
    </source>
</evidence>
<accession>A0AAW7Z775</accession>
<evidence type="ECO:0000313" key="6">
    <source>
        <dbReference type="EMBL" id="MDO6579105.1"/>
    </source>
</evidence>
<dbReference type="PANTHER" id="PTHR43300">
    <property type="entry name" value="ACETYLTRANSFERASE"/>
    <property type="match status" value="1"/>
</dbReference>
<dbReference type="RefSeq" id="WP_057793343.1">
    <property type="nucleotide sequence ID" value="NZ_CAXIBE010000012.1"/>
</dbReference>
<dbReference type="SUPFAM" id="SSF51161">
    <property type="entry name" value="Trimeric LpxA-like enzymes"/>
    <property type="match status" value="1"/>
</dbReference>
<dbReference type="AlphaFoldDB" id="A0AAW7Z775"/>
<dbReference type="Proteomes" id="UP000056750">
    <property type="component" value="Chromosome"/>
</dbReference>
<feature type="active site" description="Proton acceptor" evidence="2">
    <location>
        <position position="129"/>
    </location>
</feature>
<comment type="similarity">
    <text evidence="1">Belongs to the transferase hexapeptide repeat family.</text>
</comment>
<dbReference type="NCBIfam" id="TIGR03570">
    <property type="entry name" value="NeuD_NnaD"/>
    <property type="match status" value="1"/>
</dbReference>
<dbReference type="EMBL" id="CP013926">
    <property type="protein sequence ID" value="AMJ74459.1"/>
    <property type="molecule type" value="Genomic_DNA"/>
</dbReference>
<evidence type="ECO:0000259" key="4">
    <source>
        <dbReference type="Pfam" id="PF17836"/>
    </source>
</evidence>
<dbReference type="EMBL" id="JAUOQI010000015">
    <property type="protein sequence ID" value="MDO6579105.1"/>
    <property type="molecule type" value="Genomic_DNA"/>
</dbReference>
<dbReference type="PANTHER" id="PTHR43300:SF7">
    <property type="entry name" value="UDP-N-ACETYLBACILLOSAMINE N-ACETYLTRANSFERASE"/>
    <property type="match status" value="1"/>
</dbReference>
<dbReference type="Proteomes" id="UP001170717">
    <property type="component" value="Unassembled WGS sequence"/>
</dbReference>
<dbReference type="KEGG" id="asq:AVL57_11075"/>
<feature type="binding site" evidence="3">
    <location>
        <position position="138"/>
    </location>
    <ligand>
        <name>acetyl-CoA</name>
        <dbReference type="ChEBI" id="CHEBI:57288"/>
    </ligand>
</feature>
<gene>
    <name evidence="5" type="ORF">AVL57_11075</name>
    <name evidence="6" type="ORF">Q4527_17010</name>
</gene>
<name>A0AAW7Z775_9ALTE</name>
<dbReference type="Pfam" id="PF17836">
    <property type="entry name" value="PglD_N"/>
    <property type="match status" value="1"/>
</dbReference>
<evidence type="ECO:0000313" key="8">
    <source>
        <dbReference type="Proteomes" id="UP001170717"/>
    </source>
</evidence>
<dbReference type="InterPro" id="IPR001451">
    <property type="entry name" value="Hexapep"/>
</dbReference>
<feature type="site" description="Increases basicity of active site His" evidence="2">
    <location>
        <position position="130"/>
    </location>
</feature>
<dbReference type="InterPro" id="IPR020019">
    <property type="entry name" value="AcTrfase_PglD-like"/>
</dbReference>
<evidence type="ECO:0000256" key="2">
    <source>
        <dbReference type="PIRSR" id="PIRSR620019-1"/>
    </source>
</evidence>
<evidence type="ECO:0000256" key="1">
    <source>
        <dbReference type="ARBA" id="ARBA00007274"/>
    </source>
</evidence>
<dbReference type="CDD" id="cd03360">
    <property type="entry name" value="LbH_AT_putative"/>
    <property type="match status" value="1"/>
</dbReference>
<dbReference type="InterPro" id="IPR041561">
    <property type="entry name" value="PglD_N"/>
</dbReference>
<protein>
    <submittedName>
        <fullName evidence="6">NeuD/PglB/VioB family sugar acetyltransferase</fullName>
    </submittedName>
</protein>
<sequence>MSDVITLLGAGGHARSVLSLLRSIDVQVARIVDSTALADENVMGIPVVSDLAKSVESLVLSVGDNKIREAMFHQYHTRLWNKPLVHLRASIDENATAQRGSQIFSGAYVGPLCIVGENTIVNTHAIVEHESRIGCHSHIAVGAMVLGRCSLGDRCFVGAGAVIREGVRLTDGVIIGANAFVNCDIDEPGLYVGSPARKVKP</sequence>
<feature type="domain" description="PglD N-terminal" evidence="4">
    <location>
        <begin position="5"/>
        <end position="74"/>
    </location>
</feature>
<evidence type="ECO:0000313" key="7">
    <source>
        <dbReference type="Proteomes" id="UP000056750"/>
    </source>
</evidence>
<evidence type="ECO:0000313" key="5">
    <source>
        <dbReference type="EMBL" id="AMJ74459.1"/>
    </source>
</evidence>
<keyword evidence="7" id="KW-1185">Reference proteome</keyword>
<reference evidence="5 7" key="1">
    <citation type="submission" date="2015-12" db="EMBL/GenBank/DDBJ databases">
        <title>Intraspecies pangenome expansion in the marine bacterium Alteromonas.</title>
        <authorList>
            <person name="Lopez-Perez M."/>
            <person name="Rodriguez-Valera F."/>
        </authorList>
    </citation>
    <scope>NUCLEOTIDE SEQUENCE [LARGE SCALE GENOMIC DNA]</scope>
    <source>
        <strain evidence="5 7">LMG 21861</strain>
    </source>
</reference>
<dbReference type="InterPro" id="IPR050179">
    <property type="entry name" value="Trans_hexapeptide_repeat"/>
</dbReference>
<dbReference type="Pfam" id="PF00132">
    <property type="entry name" value="Hexapep"/>
    <property type="match status" value="1"/>
</dbReference>
<reference evidence="6" key="2">
    <citation type="submission" date="2023-07" db="EMBL/GenBank/DDBJ databases">
        <title>Genome content predicts the carbon catabolic preferences of heterotrophic bacteria.</title>
        <authorList>
            <person name="Gralka M."/>
        </authorList>
    </citation>
    <scope>NUCLEOTIDE SEQUENCE</scope>
    <source>
        <strain evidence="6">F2M12</strain>
    </source>
</reference>
<dbReference type="Gene3D" id="2.160.10.10">
    <property type="entry name" value="Hexapeptide repeat proteins"/>
    <property type="match status" value="1"/>
</dbReference>
<dbReference type="InterPro" id="IPR011004">
    <property type="entry name" value="Trimer_LpxA-like_sf"/>
</dbReference>